<organism evidence="1 2">
    <name type="scientific">Vibrio inusitatus NBRC 102082</name>
    <dbReference type="NCBI Taxonomy" id="1219070"/>
    <lineage>
        <taxon>Bacteria</taxon>
        <taxon>Pseudomonadati</taxon>
        <taxon>Pseudomonadota</taxon>
        <taxon>Gammaproteobacteria</taxon>
        <taxon>Vibrionales</taxon>
        <taxon>Vibrionaceae</taxon>
        <taxon>Vibrio</taxon>
    </lineage>
</organism>
<sequence length="103" mass="12246">MDNRNSTNPTEIDFSQATLMRVRVKTIRQYEYQYIPELLVSCIDSLQQSTRFMNFGLADVESVSIALYKQGETEWWTLMDVEVHNEHECDFVFLFCKSERQIH</sequence>
<dbReference type="Proteomes" id="UP000318717">
    <property type="component" value="Unassembled WGS sequence"/>
</dbReference>
<protein>
    <submittedName>
        <fullName evidence="1">Uncharacterized protein</fullName>
    </submittedName>
</protein>
<evidence type="ECO:0000313" key="2">
    <source>
        <dbReference type="Proteomes" id="UP000318717"/>
    </source>
</evidence>
<evidence type="ECO:0000313" key="1">
    <source>
        <dbReference type="EMBL" id="GEA51646.1"/>
    </source>
</evidence>
<dbReference type="EMBL" id="BJLF01000011">
    <property type="protein sequence ID" value="GEA51646.1"/>
    <property type="molecule type" value="Genomic_DNA"/>
</dbReference>
<name>A0A4Y3HWZ3_9VIBR</name>
<reference evidence="1 2" key="1">
    <citation type="submission" date="2019-06" db="EMBL/GenBank/DDBJ databases">
        <title>Whole genome shotgun sequence of Vibrio inusitatus NBRC 102082.</title>
        <authorList>
            <person name="Hosoyama A."/>
            <person name="Uohara A."/>
            <person name="Ohji S."/>
            <person name="Ichikawa N."/>
        </authorList>
    </citation>
    <scope>NUCLEOTIDE SEQUENCE [LARGE SCALE GENOMIC DNA]</scope>
    <source>
        <strain evidence="1 2">NBRC 102082</strain>
    </source>
</reference>
<dbReference type="RefSeq" id="WP_141346121.1">
    <property type="nucleotide sequence ID" value="NZ_BJLF01000011.1"/>
</dbReference>
<accession>A0A4Y3HWZ3</accession>
<keyword evidence="2" id="KW-1185">Reference proteome</keyword>
<gene>
    <name evidence="1" type="ORF">VIN01S_24500</name>
</gene>
<comment type="caution">
    <text evidence="1">The sequence shown here is derived from an EMBL/GenBank/DDBJ whole genome shotgun (WGS) entry which is preliminary data.</text>
</comment>
<dbReference type="AlphaFoldDB" id="A0A4Y3HWZ3"/>
<proteinExistence type="predicted"/>